<dbReference type="Proteomes" id="UP000078541">
    <property type="component" value="Unassembled WGS sequence"/>
</dbReference>
<dbReference type="EMBL" id="KQ981236">
    <property type="protein sequence ID" value="KYN44327.1"/>
    <property type="molecule type" value="Genomic_DNA"/>
</dbReference>
<sequence>MNDITCVQPAGQGVMRPRQLCQQRTFLDFQPWSFFFFLPGPVSRRHSDKMMEAVSFYNEKAQMRPPPKMWKDSRR</sequence>
<gene>
    <name evidence="1" type="ORF">ALC56_01241</name>
</gene>
<proteinExistence type="predicted"/>
<name>A0A151K0X4_9HYME</name>
<evidence type="ECO:0000313" key="1">
    <source>
        <dbReference type="EMBL" id="KYN44327.1"/>
    </source>
</evidence>
<dbReference type="AlphaFoldDB" id="A0A151K0X4"/>
<organism evidence="1 2">
    <name type="scientific">Trachymyrmex septentrionalis</name>
    <dbReference type="NCBI Taxonomy" id="34720"/>
    <lineage>
        <taxon>Eukaryota</taxon>
        <taxon>Metazoa</taxon>
        <taxon>Ecdysozoa</taxon>
        <taxon>Arthropoda</taxon>
        <taxon>Hexapoda</taxon>
        <taxon>Insecta</taxon>
        <taxon>Pterygota</taxon>
        <taxon>Neoptera</taxon>
        <taxon>Endopterygota</taxon>
        <taxon>Hymenoptera</taxon>
        <taxon>Apocrita</taxon>
        <taxon>Aculeata</taxon>
        <taxon>Formicoidea</taxon>
        <taxon>Formicidae</taxon>
        <taxon>Myrmicinae</taxon>
        <taxon>Trachymyrmex</taxon>
    </lineage>
</organism>
<protein>
    <submittedName>
        <fullName evidence="1">Uncharacterized protein</fullName>
    </submittedName>
</protein>
<evidence type="ECO:0000313" key="2">
    <source>
        <dbReference type="Proteomes" id="UP000078541"/>
    </source>
</evidence>
<reference evidence="1 2" key="1">
    <citation type="submission" date="2016-03" db="EMBL/GenBank/DDBJ databases">
        <title>Trachymyrmex septentrionalis WGS genome.</title>
        <authorList>
            <person name="Nygaard S."/>
            <person name="Hu H."/>
            <person name="Boomsma J."/>
            <person name="Zhang G."/>
        </authorList>
    </citation>
    <scope>NUCLEOTIDE SEQUENCE [LARGE SCALE GENOMIC DNA]</scope>
    <source>
        <strain evidence="1">Tsep2-gDNA-1</strain>
        <tissue evidence="1">Whole body</tissue>
    </source>
</reference>
<keyword evidence="2" id="KW-1185">Reference proteome</keyword>
<accession>A0A151K0X4</accession>